<gene>
    <name evidence="1" type="ORF">SDC9_13763</name>
</gene>
<dbReference type="AlphaFoldDB" id="A0A644TMB8"/>
<reference evidence="1" key="1">
    <citation type="submission" date="2019-08" db="EMBL/GenBank/DDBJ databases">
        <authorList>
            <person name="Kucharzyk K."/>
            <person name="Murdoch R.W."/>
            <person name="Higgins S."/>
            <person name="Loffler F."/>
        </authorList>
    </citation>
    <scope>NUCLEOTIDE SEQUENCE</scope>
</reference>
<organism evidence="1">
    <name type="scientific">bioreactor metagenome</name>
    <dbReference type="NCBI Taxonomy" id="1076179"/>
    <lineage>
        <taxon>unclassified sequences</taxon>
        <taxon>metagenomes</taxon>
        <taxon>ecological metagenomes</taxon>
    </lineage>
</organism>
<evidence type="ECO:0000313" key="1">
    <source>
        <dbReference type="EMBL" id="MPL68050.1"/>
    </source>
</evidence>
<dbReference type="EMBL" id="VSSQ01000040">
    <property type="protein sequence ID" value="MPL68050.1"/>
    <property type="molecule type" value="Genomic_DNA"/>
</dbReference>
<proteinExistence type="predicted"/>
<name>A0A644TMB8_9ZZZZ</name>
<accession>A0A644TMB8</accession>
<sequence>MKTIKLKFVDCELAILSQVTVFSNGGLTLCAFDVSSVTVNIEALTSVGKPVDFACCAD</sequence>
<protein>
    <submittedName>
        <fullName evidence="1">Uncharacterized protein</fullName>
    </submittedName>
</protein>
<comment type="caution">
    <text evidence="1">The sequence shown here is derived from an EMBL/GenBank/DDBJ whole genome shotgun (WGS) entry which is preliminary data.</text>
</comment>